<reference evidence="1 2" key="1">
    <citation type="journal article" date="2018" name="Evol. Lett.">
        <title>Horizontal gene cluster transfer increased hallucinogenic mushroom diversity.</title>
        <authorList>
            <person name="Reynolds H.T."/>
            <person name="Vijayakumar V."/>
            <person name="Gluck-Thaler E."/>
            <person name="Korotkin H.B."/>
            <person name="Matheny P.B."/>
            <person name="Slot J.C."/>
        </authorList>
    </citation>
    <scope>NUCLEOTIDE SEQUENCE [LARGE SCALE GENOMIC DNA]</scope>
    <source>
        <strain evidence="1 2">SRW20</strain>
    </source>
</reference>
<dbReference type="EMBL" id="NHYE01000895">
    <property type="protein sequence ID" value="PPR01878.1"/>
    <property type="molecule type" value="Genomic_DNA"/>
</dbReference>
<name>A0A409YFW0_9AGAR</name>
<keyword evidence="2" id="KW-1185">Reference proteome</keyword>
<dbReference type="Proteomes" id="UP000284706">
    <property type="component" value="Unassembled WGS sequence"/>
</dbReference>
<gene>
    <name evidence="1" type="ORF">CVT26_008429</name>
</gene>
<proteinExistence type="predicted"/>
<dbReference type="AlphaFoldDB" id="A0A409YFW0"/>
<sequence>MLLTNPLCCAGISSSNTAVRDWFSCMDMRRSASWRCCLRTGEHEDKFDPFFKCDRCGSLTNSVLQIQSVQKLVLDFEILAQYQTRRISTYLTSCRRLPHPNTIEGTSSPRTRGTPKPRLSYACQILDSCRLQIQSKYKDDRFQNPNTAADPMPLACRMLSAGTTFPGGIIPVEVRSSSFRLWVRTRAKISSVLWGGLQR</sequence>
<accession>A0A409YFW0</accession>
<organism evidence="1 2">
    <name type="scientific">Gymnopilus dilepis</name>
    <dbReference type="NCBI Taxonomy" id="231916"/>
    <lineage>
        <taxon>Eukaryota</taxon>
        <taxon>Fungi</taxon>
        <taxon>Dikarya</taxon>
        <taxon>Basidiomycota</taxon>
        <taxon>Agaricomycotina</taxon>
        <taxon>Agaricomycetes</taxon>
        <taxon>Agaricomycetidae</taxon>
        <taxon>Agaricales</taxon>
        <taxon>Agaricineae</taxon>
        <taxon>Hymenogastraceae</taxon>
        <taxon>Gymnopilus</taxon>
    </lineage>
</organism>
<evidence type="ECO:0000313" key="2">
    <source>
        <dbReference type="Proteomes" id="UP000284706"/>
    </source>
</evidence>
<comment type="caution">
    <text evidence="1">The sequence shown here is derived from an EMBL/GenBank/DDBJ whole genome shotgun (WGS) entry which is preliminary data.</text>
</comment>
<evidence type="ECO:0000313" key="1">
    <source>
        <dbReference type="EMBL" id="PPR01878.1"/>
    </source>
</evidence>
<protein>
    <submittedName>
        <fullName evidence="1">Uncharacterized protein</fullName>
    </submittedName>
</protein>
<dbReference type="InParanoid" id="A0A409YFW0"/>